<protein>
    <submittedName>
        <fullName evidence="1">Uncharacterized protein</fullName>
    </submittedName>
</protein>
<proteinExistence type="predicted"/>
<evidence type="ECO:0000313" key="2">
    <source>
        <dbReference type="Proteomes" id="UP000276133"/>
    </source>
</evidence>
<organism evidence="1 2">
    <name type="scientific">Brachionus plicatilis</name>
    <name type="common">Marine rotifer</name>
    <name type="synonym">Brachionus muelleri</name>
    <dbReference type="NCBI Taxonomy" id="10195"/>
    <lineage>
        <taxon>Eukaryota</taxon>
        <taxon>Metazoa</taxon>
        <taxon>Spiralia</taxon>
        <taxon>Gnathifera</taxon>
        <taxon>Rotifera</taxon>
        <taxon>Eurotatoria</taxon>
        <taxon>Monogononta</taxon>
        <taxon>Pseudotrocha</taxon>
        <taxon>Ploima</taxon>
        <taxon>Brachionidae</taxon>
        <taxon>Brachionus</taxon>
    </lineage>
</organism>
<reference evidence="1 2" key="1">
    <citation type="journal article" date="2018" name="Sci. Rep.">
        <title>Genomic signatures of local adaptation to the degree of environmental predictability in rotifers.</title>
        <authorList>
            <person name="Franch-Gras L."/>
            <person name="Hahn C."/>
            <person name="Garcia-Roger E.M."/>
            <person name="Carmona M.J."/>
            <person name="Serra M."/>
            <person name="Gomez A."/>
        </authorList>
    </citation>
    <scope>NUCLEOTIDE SEQUENCE [LARGE SCALE GENOMIC DNA]</scope>
    <source>
        <strain evidence="1">HYR1</strain>
    </source>
</reference>
<keyword evidence="2" id="KW-1185">Reference proteome</keyword>
<comment type="caution">
    <text evidence="1">The sequence shown here is derived from an EMBL/GenBank/DDBJ whole genome shotgun (WGS) entry which is preliminary data.</text>
</comment>
<dbReference type="Proteomes" id="UP000276133">
    <property type="component" value="Unassembled WGS sequence"/>
</dbReference>
<accession>A0A3M7S468</accession>
<sequence length="110" mass="12895">MKITEFKLKSGITGLLMHDWKSSKLSEYFKTDKIKINSPFNKSFDLESENEENKDIAELSKFGKKLDFKKYTYVSIDSNLKERGLLSDLEIVNSITVTEDNAERRFFKNR</sequence>
<gene>
    <name evidence="1" type="ORF">BpHYR1_041124</name>
</gene>
<dbReference type="AlphaFoldDB" id="A0A3M7S468"/>
<dbReference type="EMBL" id="REGN01002089">
    <property type="protein sequence ID" value="RNA30415.1"/>
    <property type="molecule type" value="Genomic_DNA"/>
</dbReference>
<name>A0A3M7S468_BRAPC</name>
<evidence type="ECO:0000313" key="1">
    <source>
        <dbReference type="EMBL" id="RNA30415.1"/>
    </source>
</evidence>